<organism evidence="1 2">
    <name type="scientific">Acer yangbiense</name>
    <dbReference type="NCBI Taxonomy" id="1000413"/>
    <lineage>
        <taxon>Eukaryota</taxon>
        <taxon>Viridiplantae</taxon>
        <taxon>Streptophyta</taxon>
        <taxon>Embryophyta</taxon>
        <taxon>Tracheophyta</taxon>
        <taxon>Spermatophyta</taxon>
        <taxon>Magnoliopsida</taxon>
        <taxon>eudicotyledons</taxon>
        <taxon>Gunneridae</taxon>
        <taxon>Pentapetalae</taxon>
        <taxon>rosids</taxon>
        <taxon>malvids</taxon>
        <taxon>Sapindales</taxon>
        <taxon>Sapindaceae</taxon>
        <taxon>Hippocastanoideae</taxon>
        <taxon>Acereae</taxon>
        <taxon>Acer</taxon>
    </lineage>
</organism>
<accession>A0A5C7I5U0</accession>
<dbReference type="SUPFAM" id="SSF53474">
    <property type="entry name" value="alpha/beta-Hydrolases"/>
    <property type="match status" value="1"/>
</dbReference>
<keyword evidence="2" id="KW-1185">Reference proteome</keyword>
<gene>
    <name evidence="1" type="ORF">EZV62_011352</name>
</gene>
<comment type="caution">
    <text evidence="1">The sequence shown here is derived from an EMBL/GenBank/DDBJ whole genome shotgun (WGS) entry which is preliminary data.</text>
</comment>
<evidence type="ECO:0000313" key="2">
    <source>
        <dbReference type="Proteomes" id="UP000323000"/>
    </source>
</evidence>
<dbReference type="InterPro" id="IPR029058">
    <property type="entry name" value="AB_hydrolase_fold"/>
</dbReference>
<dbReference type="EMBL" id="VAHF01000004">
    <property type="protein sequence ID" value="TXG64358.1"/>
    <property type="molecule type" value="Genomic_DNA"/>
</dbReference>
<dbReference type="Proteomes" id="UP000323000">
    <property type="component" value="Chromosome 4"/>
</dbReference>
<dbReference type="InterPro" id="IPR050466">
    <property type="entry name" value="Carboxylest/Gibb_receptor"/>
</dbReference>
<evidence type="ECO:0000313" key="1">
    <source>
        <dbReference type="EMBL" id="TXG64358.1"/>
    </source>
</evidence>
<dbReference type="OrthoDB" id="408631at2759"/>
<name>A0A5C7I5U0_9ROSI</name>
<dbReference type="PANTHER" id="PTHR23024">
    <property type="entry name" value="ARYLACETAMIDE DEACETYLASE"/>
    <property type="match status" value="1"/>
</dbReference>
<proteinExistence type="predicted"/>
<dbReference type="AlphaFoldDB" id="A0A5C7I5U0"/>
<reference evidence="2" key="1">
    <citation type="journal article" date="2019" name="Gigascience">
        <title>De novo genome assembly of the endangered Acer yangbiense, a plant species with extremely small populations endemic to Yunnan Province, China.</title>
        <authorList>
            <person name="Yang J."/>
            <person name="Wariss H.M."/>
            <person name="Tao L."/>
            <person name="Zhang R."/>
            <person name="Yun Q."/>
            <person name="Hollingsworth P."/>
            <person name="Dao Z."/>
            <person name="Luo G."/>
            <person name="Guo H."/>
            <person name="Ma Y."/>
            <person name="Sun W."/>
        </authorList>
    </citation>
    <scope>NUCLEOTIDE SEQUENCE [LARGE SCALE GENOMIC DNA]</scope>
    <source>
        <strain evidence="2">cv. Malutang</strain>
    </source>
</reference>
<dbReference type="PANTHER" id="PTHR23024:SF632">
    <property type="entry name" value="2-HYDROXYISOFLAVANONE DEHYDRATASE-LIKE"/>
    <property type="match status" value="1"/>
</dbReference>
<sequence>MDSSSTNEVAHDFSPYFKVYKDDRIERYTAVITVDAGHDLVILLETGIKAHIFISKIDGPDRKLPVFVHNHGRGFCVGSALGCESAGANIAHFVAVRAGSTIMGLAGLKIEGLVMVHPFFWG</sequence>
<protein>
    <submittedName>
        <fullName evidence="1">Uncharacterized protein</fullName>
    </submittedName>
</protein>